<dbReference type="EMBL" id="LR134313">
    <property type="protein sequence ID" value="VEE99881.1"/>
    <property type="molecule type" value="Genomic_DNA"/>
</dbReference>
<evidence type="ECO:0000259" key="7">
    <source>
        <dbReference type="Pfam" id="PF01609"/>
    </source>
</evidence>
<protein>
    <submittedName>
        <fullName evidence="9">IS1106A3 transposase</fullName>
    </submittedName>
</protein>
<evidence type="ECO:0000256" key="6">
    <source>
        <dbReference type="SAM" id="MobiDB-lite"/>
    </source>
</evidence>
<organism evidence="9 10">
    <name type="scientific">Neisseria canis</name>
    <dbReference type="NCBI Taxonomy" id="493"/>
    <lineage>
        <taxon>Bacteria</taxon>
        <taxon>Pseudomonadati</taxon>
        <taxon>Pseudomonadota</taxon>
        <taxon>Betaproteobacteria</taxon>
        <taxon>Neisseriales</taxon>
        <taxon>Neisseriaceae</taxon>
        <taxon>Neisseria</taxon>
    </lineage>
</organism>
<evidence type="ECO:0000256" key="3">
    <source>
        <dbReference type="ARBA" id="ARBA00022578"/>
    </source>
</evidence>
<dbReference type="Pfam" id="PF05598">
    <property type="entry name" value="DUF772"/>
    <property type="match status" value="1"/>
</dbReference>
<dbReference type="InterPro" id="IPR008490">
    <property type="entry name" value="Transposase_InsH_N"/>
</dbReference>
<feature type="domain" description="Transposase IS4-like" evidence="7">
    <location>
        <begin position="139"/>
        <end position="322"/>
    </location>
</feature>
<dbReference type="InterPro" id="IPR002559">
    <property type="entry name" value="Transposase_11"/>
</dbReference>
<feature type="domain" description="Transposase InsH N-terminal" evidence="8">
    <location>
        <begin position="20"/>
        <end position="109"/>
    </location>
</feature>
<keyword evidence="3" id="KW-0815">Transposition</keyword>
<evidence type="ECO:0000256" key="2">
    <source>
        <dbReference type="ARBA" id="ARBA00010075"/>
    </source>
</evidence>
<dbReference type="Pfam" id="PF01609">
    <property type="entry name" value="DDE_Tnp_1"/>
    <property type="match status" value="1"/>
</dbReference>
<dbReference type="GO" id="GO:0006313">
    <property type="term" value="P:DNA transposition"/>
    <property type="evidence" value="ECO:0007669"/>
    <property type="project" value="InterPro"/>
</dbReference>
<comment type="similarity">
    <text evidence="2">Belongs to the transposase 11 family.</text>
</comment>
<evidence type="ECO:0000256" key="1">
    <source>
        <dbReference type="ARBA" id="ARBA00003544"/>
    </source>
</evidence>
<dbReference type="InterPro" id="IPR047959">
    <property type="entry name" value="Transpos_IS5"/>
</dbReference>
<reference evidence="9 10" key="1">
    <citation type="submission" date="2018-12" db="EMBL/GenBank/DDBJ databases">
        <authorList>
            <consortium name="Pathogen Informatics"/>
        </authorList>
    </citation>
    <scope>NUCLEOTIDE SEQUENCE [LARGE SCALE GENOMIC DNA]</scope>
    <source>
        <strain evidence="9 10">NCTC10296</strain>
    </source>
</reference>
<feature type="region of interest" description="Disordered" evidence="6">
    <location>
        <begin position="159"/>
        <end position="178"/>
    </location>
</feature>
<evidence type="ECO:0000313" key="10">
    <source>
        <dbReference type="Proteomes" id="UP000279284"/>
    </source>
</evidence>
<evidence type="ECO:0000259" key="8">
    <source>
        <dbReference type="Pfam" id="PF05598"/>
    </source>
</evidence>
<dbReference type="Proteomes" id="UP000279284">
    <property type="component" value="Chromosome"/>
</dbReference>
<sequence>MSTFFQQTAQTMIAKHIDRFPLLKLEQVIDWQPIEHYLNHQRTRYLRDHRGRPAYPLLSMFKAVLLGQWHSLSDPELEHSLITRIDFHLFCRFDELSIPDHSTLCRYRNWLAQDNTLAELLDLINRQLTDKGLKVEKASAAIVDATIIQTAGGKQRQAIEVDDEGQVSSQTTPSKDSDARWVKKDGRYRLGYKQHTRTDAEGYIEKLHITAANAHECKHLLPLLEGLAKGTTVYADKGYDSMENRQHLEEHQLRDGIMCKSHRNRPLTEAQIKRNRHLSKTRYVVEQSFGTLHRKFRHARAAYFGLSKVSAQSHLKAMCLNLLKAANRLRATIGFKRLFCKGLIILSEFSVCLKTTTDKILVLN</sequence>
<name>A0A3S4QAA0_9NEIS</name>
<evidence type="ECO:0000313" key="9">
    <source>
        <dbReference type="EMBL" id="VEE99881.1"/>
    </source>
</evidence>
<evidence type="ECO:0000256" key="5">
    <source>
        <dbReference type="ARBA" id="ARBA00023172"/>
    </source>
</evidence>
<comment type="function">
    <text evidence="1">Involved in the transposition of the insertion sequence IS5.</text>
</comment>
<dbReference type="PANTHER" id="PTHR35604">
    <property type="entry name" value="TRANSPOSASE INSH FOR INSERTION SEQUENCE ELEMENT IS5A-RELATED"/>
    <property type="match status" value="1"/>
</dbReference>
<keyword evidence="4" id="KW-0238">DNA-binding</keyword>
<dbReference type="GO" id="GO:0003677">
    <property type="term" value="F:DNA binding"/>
    <property type="evidence" value="ECO:0007669"/>
    <property type="project" value="UniProtKB-KW"/>
</dbReference>
<dbReference type="AlphaFoldDB" id="A0A3S4QAA0"/>
<gene>
    <name evidence="9" type="ORF">NCTC10296_00571</name>
</gene>
<dbReference type="NCBIfam" id="NF033581">
    <property type="entry name" value="transpos_IS5_4"/>
    <property type="match status" value="1"/>
</dbReference>
<dbReference type="KEGG" id="nci:NCTC10296_00571"/>
<accession>A0A3S4QAA0</accession>
<dbReference type="GO" id="GO:0004803">
    <property type="term" value="F:transposase activity"/>
    <property type="evidence" value="ECO:0007669"/>
    <property type="project" value="InterPro"/>
</dbReference>
<evidence type="ECO:0000256" key="4">
    <source>
        <dbReference type="ARBA" id="ARBA00023125"/>
    </source>
</evidence>
<proteinExistence type="inferred from homology"/>
<dbReference type="STRING" id="493.BWD07_12215"/>
<dbReference type="PANTHER" id="PTHR35604:SF2">
    <property type="entry name" value="TRANSPOSASE INSH FOR INSERTION SEQUENCE ELEMENT IS5A-RELATED"/>
    <property type="match status" value="1"/>
</dbReference>
<keyword evidence="5" id="KW-0233">DNA recombination</keyword>
<keyword evidence="10" id="KW-1185">Reference proteome</keyword>